<comment type="cofactor">
    <cofactor evidence="2">
        <name>a divalent metal cation</name>
        <dbReference type="ChEBI" id="CHEBI:60240"/>
    </cofactor>
</comment>
<keyword evidence="2" id="KW-0479">Metal-binding</keyword>
<feature type="domain" description="Calcineurin-like phosphoesterase" evidence="3">
    <location>
        <begin position="1"/>
        <end position="148"/>
    </location>
</feature>
<dbReference type="Proteomes" id="UP000466864">
    <property type="component" value="Unassembled WGS sequence"/>
</dbReference>
<comment type="similarity">
    <text evidence="1 2">Belongs to the metallophosphoesterase superfamily. YfcE family.</text>
</comment>
<evidence type="ECO:0000256" key="2">
    <source>
        <dbReference type="RuleBase" id="RU362039"/>
    </source>
</evidence>
<evidence type="ECO:0000256" key="1">
    <source>
        <dbReference type="ARBA" id="ARBA00008950"/>
    </source>
</evidence>
<dbReference type="InterPro" id="IPR000979">
    <property type="entry name" value="Phosphodiesterase_MJ0936/Vps29"/>
</dbReference>
<dbReference type="RefSeq" id="WP_154456899.1">
    <property type="nucleotide sequence ID" value="NZ_VUMV01000001.1"/>
</dbReference>
<protein>
    <recommendedName>
        <fullName evidence="2">Phosphoesterase</fullName>
        <ecNumber evidence="2">3.1.4.-</ecNumber>
    </recommendedName>
</protein>
<dbReference type="EMBL" id="VUMV01000001">
    <property type="protein sequence ID" value="MST81104.1"/>
    <property type="molecule type" value="Genomic_DNA"/>
</dbReference>
<dbReference type="GO" id="GO:0016787">
    <property type="term" value="F:hydrolase activity"/>
    <property type="evidence" value="ECO:0007669"/>
    <property type="project" value="UniProtKB-UniRule"/>
</dbReference>
<proteinExistence type="inferred from homology"/>
<dbReference type="PANTHER" id="PTHR11124">
    <property type="entry name" value="VACUOLAR SORTING PROTEIN VPS29"/>
    <property type="match status" value="1"/>
</dbReference>
<dbReference type="GO" id="GO:0046872">
    <property type="term" value="F:metal ion binding"/>
    <property type="evidence" value="ECO:0007669"/>
    <property type="project" value="UniProtKB-KW"/>
</dbReference>
<dbReference type="SUPFAM" id="SSF56300">
    <property type="entry name" value="Metallo-dependent phosphatases"/>
    <property type="match status" value="1"/>
</dbReference>
<comment type="caution">
    <text evidence="4">The sequence shown here is derived from an EMBL/GenBank/DDBJ whole genome shotgun (WGS) entry which is preliminary data.</text>
</comment>
<sequence>MNILIISDTHGFDDRVRLILDRIGPFDMLIHCGDVEGQEAEIQEWADCPCLMVAGNNDWSSRLPREIVTTIDDYKVMITHGNRYGVSLDKEMLREEALSREVDICMFGHTHKPLVETKGSLTMLNPGSLSYPRQISRDPTYILMRIDEEHQVHYDVRVFHD</sequence>
<dbReference type="InterPro" id="IPR024654">
    <property type="entry name" value="Calcineurin-like_PHP_lpxH"/>
</dbReference>
<gene>
    <name evidence="4" type="ORF">FYJ60_01980</name>
</gene>
<organism evidence="4 5">
    <name type="scientific">Bilifractor porci</name>
    <dbReference type="NCBI Taxonomy" id="2606636"/>
    <lineage>
        <taxon>Bacteria</taxon>
        <taxon>Bacillati</taxon>
        <taxon>Bacillota</taxon>
        <taxon>Clostridia</taxon>
        <taxon>Lachnospirales</taxon>
        <taxon>Lachnospiraceae</taxon>
        <taxon>Bilifractor</taxon>
    </lineage>
</organism>
<evidence type="ECO:0000313" key="5">
    <source>
        <dbReference type="Proteomes" id="UP000466864"/>
    </source>
</evidence>
<keyword evidence="5" id="KW-1185">Reference proteome</keyword>
<name>A0A7X2P6H4_9FIRM</name>
<accession>A0A7X2P6H4</accession>
<dbReference type="NCBIfam" id="TIGR00040">
    <property type="entry name" value="yfcE"/>
    <property type="match status" value="1"/>
</dbReference>
<evidence type="ECO:0000259" key="3">
    <source>
        <dbReference type="Pfam" id="PF12850"/>
    </source>
</evidence>
<dbReference type="EC" id="3.1.4.-" evidence="2"/>
<dbReference type="InterPro" id="IPR029052">
    <property type="entry name" value="Metallo-depent_PP-like"/>
</dbReference>
<dbReference type="Pfam" id="PF12850">
    <property type="entry name" value="Metallophos_2"/>
    <property type="match status" value="1"/>
</dbReference>
<dbReference type="AlphaFoldDB" id="A0A7X2P6H4"/>
<evidence type="ECO:0000313" key="4">
    <source>
        <dbReference type="EMBL" id="MST81104.1"/>
    </source>
</evidence>
<reference evidence="4 5" key="1">
    <citation type="submission" date="2019-08" db="EMBL/GenBank/DDBJ databases">
        <title>In-depth cultivation of the pig gut microbiome towards novel bacterial diversity and tailored functional studies.</title>
        <authorList>
            <person name="Wylensek D."/>
            <person name="Hitch T.C.A."/>
            <person name="Clavel T."/>
        </authorList>
    </citation>
    <scope>NUCLEOTIDE SEQUENCE [LARGE SCALE GENOMIC DNA]</scope>
    <source>
        <strain evidence="4 5">Oil+RF-744-WCA-WT-13</strain>
    </source>
</reference>
<dbReference type="Gene3D" id="3.60.21.10">
    <property type="match status" value="1"/>
</dbReference>